<dbReference type="EMBL" id="JADJMH010000016">
    <property type="protein sequence ID" value="MBK7676207.1"/>
    <property type="molecule type" value="Genomic_DNA"/>
</dbReference>
<evidence type="ECO:0000313" key="3">
    <source>
        <dbReference type="Proteomes" id="UP000697998"/>
    </source>
</evidence>
<gene>
    <name evidence="2" type="ORF">IPJ27_16435</name>
</gene>
<comment type="caution">
    <text evidence="2">The sequence shown here is derived from an EMBL/GenBank/DDBJ whole genome shotgun (WGS) entry which is preliminary data.</text>
</comment>
<name>A0A935UH00_9PROT</name>
<accession>A0A935UH00</accession>
<evidence type="ECO:0000259" key="1">
    <source>
        <dbReference type="Pfam" id="PF14491"/>
    </source>
</evidence>
<reference evidence="2 3" key="1">
    <citation type="submission" date="2020-10" db="EMBL/GenBank/DDBJ databases">
        <title>Connecting structure to function with the recovery of over 1000 high-quality activated sludge metagenome-assembled genomes encoding full-length rRNA genes using long-read sequencing.</title>
        <authorList>
            <person name="Singleton C.M."/>
            <person name="Petriglieri F."/>
            <person name="Kristensen J.M."/>
            <person name="Kirkegaard R.H."/>
            <person name="Michaelsen T.Y."/>
            <person name="Andersen M.H."/>
            <person name="Karst S.M."/>
            <person name="Dueholm M.S."/>
            <person name="Nielsen P.H."/>
            <person name="Albertsen M."/>
        </authorList>
    </citation>
    <scope>NUCLEOTIDE SEQUENCE [LARGE SCALE GENOMIC DNA]</scope>
    <source>
        <strain evidence="2">EsbW_18-Q3-R4-48_BATAC.285</strain>
    </source>
</reference>
<feature type="domain" description="DUF4435" evidence="1">
    <location>
        <begin position="33"/>
        <end position="263"/>
    </location>
</feature>
<evidence type="ECO:0000313" key="2">
    <source>
        <dbReference type="EMBL" id="MBK7676207.1"/>
    </source>
</evidence>
<dbReference type="Pfam" id="PF14491">
    <property type="entry name" value="DUF4435"/>
    <property type="match status" value="1"/>
</dbReference>
<dbReference type="AlphaFoldDB" id="A0A935UH00"/>
<proteinExistence type="predicted"/>
<dbReference type="Proteomes" id="UP000697998">
    <property type="component" value="Unassembled WGS sequence"/>
</dbReference>
<protein>
    <submittedName>
        <fullName evidence="2">DUF4435 domain-containing protein</fullName>
    </submittedName>
</protein>
<dbReference type="InterPro" id="IPR029492">
    <property type="entry name" value="DUF4435"/>
</dbReference>
<sequence length="320" mass="36820">MTMIEIHAAALSTIASYHEFISRYVKAAKVVYGFVEGKEDPCFYRGFIELLLPEDWRVELWPAGNKERVYEIHKNIDWRRFQKPRICFFVDRDLSDVIPENLRQDTNIYVTTGYSIENDVVNRTACHRILTELCGFANADHGELEAVCDLFDQELEVFLQAMVPIMAWILACRRDGKRPNLNDIELRDVFSFVNGRLHSNPNPKGKASVPMYLHDQCNVIYNAGSDIAPIQVEFRRKNIYRKFTRGKYVFWFLVEFCNSVRRDAAALFKGMSKPPKINVNLSCSNGMAVIGTRARIPASLRTFLESTFCAYIETSKGKMA</sequence>
<organism evidence="2 3">
    <name type="scientific">Candidatus Accumulibacter proximus</name>
    <dbReference type="NCBI Taxonomy" id="2954385"/>
    <lineage>
        <taxon>Bacteria</taxon>
        <taxon>Pseudomonadati</taxon>
        <taxon>Pseudomonadota</taxon>
        <taxon>Betaproteobacteria</taxon>
        <taxon>Candidatus Accumulibacter</taxon>
    </lineage>
</organism>